<dbReference type="InterPro" id="IPR011032">
    <property type="entry name" value="GroES-like_sf"/>
</dbReference>
<dbReference type="Gene3D" id="3.40.50.720">
    <property type="entry name" value="NAD(P)-binding Rossmann-like Domain"/>
    <property type="match status" value="1"/>
</dbReference>
<dbReference type="InterPro" id="IPR020843">
    <property type="entry name" value="ER"/>
</dbReference>
<gene>
    <name evidence="4" type="ORF">MNBD_ALPHA06-906</name>
</gene>
<evidence type="ECO:0000313" key="4">
    <source>
        <dbReference type="EMBL" id="VAV98961.1"/>
    </source>
</evidence>
<keyword evidence="2" id="KW-0560">Oxidoreductase</keyword>
<name>A0A3B0S7T0_9ZZZZ</name>
<dbReference type="EMBL" id="UOEE01000269">
    <property type="protein sequence ID" value="VAV98961.1"/>
    <property type="molecule type" value="Genomic_DNA"/>
</dbReference>
<dbReference type="SUPFAM" id="SSF50129">
    <property type="entry name" value="GroES-like"/>
    <property type="match status" value="1"/>
</dbReference>
<dbReference type="Pfam" id="PF08240">
    <property type="entry name" value="ADH_N"/>
    <property type="match status" value="1"/>
</dbReference>
<dbReference type="Gene3D" id="3.90.180.10">
    <property type="entry name" value="Medium-chain alcohol dehydrogenases, catalytic domain"/>
    <property type="match status" value="1"/>
</dbReference>
<evidence type="ECO:0000259" key="3">
    <source>
        <dbReference type="SMART" id="SM00829"/>
    </source>
</evidence>
<dbReference type="InterPro" id="IPR013154">
    <property type="entry name" value="ADH-like_N"/>
</dbReference>
<proteinExistence type="predicted"/>
<dbReference type="GO" id="GO:0016651">
    <property type="term" value="F:oxidoreductase activity, acting on NAD(P)H"/>
    <property type="evidence" value="ECO:0007669"/>
    <property type="project" value="TreeGrafter"/>
</dbReference>
<keyword evidence="1" id="KW-0521">NADP</keyword>
<protein>
    <submittedName>
        <fullName evidence="4">Putative zinc-dependent oxidoreductase</fullName>
    </submittedName>
</protein>
<accession>A0A3B0S7T0</accession>
<reference evidence="4" key="1">
    <citation type="submission" date="2018-06" db="EMBL/GenBank/DDBJ databases">
        <authorList>
            <person name="Zhirakovskaya E."/>
        </authorList>
    </citation>
    <scope>NUCLEOTIDE SEQUENCE</scope>
</reference>
<dbReference type="InterPro" id="IPR036291">
    <property type="entry name" value="NAD(P)-bd_dom_sf"/>
</dbReference>
<dbReference type="PANTHER" id="PTHR48106">
    <property type="entry name" value="QUINONE OXIDOREDUCTASE PIG3-RELATED"/>
    <property type="match status" value="1"/>
</dbReference>
<evidence type="ECO:0000256" key="1">
    <source>
        <dbReference type="ARBA" id="ARBA00022857"/>
    </source>
</evidence>
<evidence type="ECO:0000256" key="2">
    <source>
        <dbReference type="ARBA" id="ARBA00023002"/>
    </source>
</evidence>
<dbReference type="GO" id="GO:0070402">
    <property type="term" value="F:NADPH binding"/>
    <property type="evidence" value="ECO:0007669"/>
    <property type="project" value="TreeGrafter"/>
</dbReference>
<dbReference type="SUPFAM" id="SSF51735">
    <property type="entry name" value="NAD(P)-binding Rossmann-fold domains"/>
    <property type="match status" value="1"/>
</dbReference>
<dbReference type="Pfam" id="PF00107">
    <property type="entry name" value="ADH_zinc_N"/>
    <property type="match status" value="1"/>
</dbReference>
<dbReference type="AlphaFoldDB" id="A0A3B0S7T0"/>
<feature type="domain" description="Enoyl reductase (ER)" evidence="3">
    <location>
        <begin position="10"/>
        <end position="302"/>
    </location>
</feature>
<sequence>MKAITVTAAGGPEVLEVSDIPEPQVKSGEVKIKIKAFGLNRAETYYRAGNYGTLLPGRVPGIEAVGEVVADPSEQFKLGQKVVTVMGGMMFGRDGSYAEYTTVELSQALAIDSDIDFIKLAALPEAYLTVWGSLDYDNNLKAGETLLVRGATSAVGLAAVTYAKARGLSVIATTRNVARRERLIELGADHVIIDSGEIAENVRDIIPDGVDKVLEVVGAPTVKDSLKAVKLWGEVVVIGLLGGVPVLEQFGLMSDLPNTVKLSFFSSGLLGSEQLPLAKSPLNWIANQVHQGLMPDITSEVLNAKN</sequence>
<feature type="non-terminal residue" evidence="4">
    <location>
        <position position="306"/>
    </location>
</feature>
<dbReference type="InterPro" id="IPR013149">
    <property type="entry name" value="ADH-like_C"/>
</dbReference>
<dbReference type="SMART" id="SM00829">
    <property type="entry name" value="PKS_ER"/>
    <property type="match status" value="1"/>
</dbReference>
<organism evidence="4">
    <name type="scientific">hydrothermal vent metagenome</name>
    <dbReference type="NCBI Taxonomy" id="652676"/>
    <lineage>
        <taxon>unclassified sequences</taxon>
        <taxon>metagenomes</taxon>
        <taxon>ecological metagenomes</taxon>
    </lineage>
</organism>
<dbReference type="PANTHER" id="PTHR48106:SF18">
    <property type="entry name" value="QUINONE OXIDOREDUCTASE PIG3"/>
    <property type="match status" value="1"/>
</dbReference>